<keyword evidence="1" id="KW-0472">Membrane</keyword>
<dbReference type="AlphaFoldDB" id="A0A327SQA4"/>
<feature type="transmembrane region" description="Helical" evidence="1">
    <location>
        <begin position="89"/>
        <end position="111"/>
    </location>
</feature>
<proteinExistence type="predicted"/>
<gene>
    <name evidence="2" type="ORF">LY11_02361</name>
</gene>
<sequence length="149" mass="16178">MKNEFSIPQLFLRLALGIGFILPVLDRLGMLGPAGTKNVAWGNWENFISYTNTLLPFLGKSAAGFMGLIATLAEAIFAVLLITGYKTRLAAQGSFLLTLTFGLCMAVFLGIRAPFNYSVFADSAASLLLASIPVYKWSLDNYLVKETLS</sequence>
<reference evidence="2 3" key="1">
    <citation type="submission" date="2018-06" db="EMBL/GenBank/DDBJ databases">
        <title>Genomic Encyclopedia of Archaeal and Bacterial Type Strains, Phase II (KMG-II): from individual species to whole genera.</title>
        <authorList>
            <person name="Goeker M."/>
        </authorList>
    </citation>
    <scope>NUCLEOTIDE SEQUENCE [LARGE SCALE GENOMIC DNA]</scope>
    <source>
        <strain evidence="2 3">DSM 14825</strain>
    </source>
</reference>
<dbReference type="Proteomes" id="UP000249754">
    <property type="component" value="Unassembled WGS sequence"/>
</dbReference>
<dbReference type="OrthoDB" id="676158at2"/>
<evidence type="ECO:0000313" key="2">
    <source>
        <dbReference type="EMBL" id="RAJ31131.1"/>
    </source>
</evidence>
<dbReference type="EMBL" id="QLLR01000009">
    <property type="protein sequence ID" value="RAJ31131.1"/>
    <property type="molecule type" value="Genomic_DNA"/>
</dbReference>
<dbReference type="STRING" id="188932.AY601_1541"/>
<name>A0A327SQA4_9SPHI</name>
<organism evidence="2 3">
    <name type="scientific">Pedobacter cryoconitis</name>
    <dbReference type="NCBI Taxonomy" id="188932"/>
    <lineage>
        <taxon>Bacteria</taxon>
        <taxon>Pseudomonadati</taxon>
        <taxon>Bacteroidota</taxon>
        <taxon>Sphingobacteriia</taxon>
        <taxon>Sphingobacteriales</taxon>
        <taxon>Sphingobacteriaceae</taxon>
        <taxon>Pedobacter</taxon>
    </lineage>
</organism>
<feature type="transmembrane region" description="Helical" evidence="1">
    <location>
        <begin position="62"/>
        <end position="82"/>
    </location>
</feature>
<keyword evidence="1" id="KW-0812">Transmembrane</keyword>
<evidence type="ECO:0000256" key="1">
    <source>
        <dbReference type="SAM" id="Phobius"/>
    </source>
</evidence>
<dbReference type="RefSeq" id="WP_111633868.1">
    <property type="nucleotide sequence ID" value="NZ_QLLR01000009.1"/>
</dbReference>
<evidence type="ECO:0000313" key="3">
    <source>
        <dbReference type="Proteomes" id="UP000249754"/>
    </source>
</evidence>
<comment type="caution">
    <text evidence="2">The sequence shown here is derived from an EMBL/GenBank/DDBJ whole genome shotgun (WGS) entry which is preliminary data.</text>
</comment>
<protein>
    <submittedName>
        <fullName evidence="2">DoxX-like protein</fullName>
    </submittedName>
</protein>
<keyword evidence="1" id="KW-1133">Transmembrane helix</keyword>
<feature type="transmembrane region" description="Helical" evidence="1">
    <location>
        <begin position="7"/>
        <end position="25"/>
    </location>
</feature>
<accession>A0A327SQA4</accession>